<dbReference type="InterPro" id="IPR050645">
    <property type="entry name" value="Histidine_acid_phosphatase"/>
</dbReference>
<proteinExistence type="inferred from homology"/>
<reference evidence="2 3" key="1">
    <citation type="submission" date="2019-02" db="EMBL/GenBank/DDBJ databases">
        <title>Genome sequencing of the rare red list fungi Phlebia centrifuga.</title>
        <authorList>
            <person name="Buettner E."/>
            <person name="Kellner H."/>
        </authorList>
    </citation>
    <scope>NUCLEOTIDE SEQUENCE [LARGE SCALE GENOMIC DNA]</scope>
    <source>
        <strain evidence="2 3">DSM 108282</strain>
    </source>
</reference>
<sequence length="433" mass="49055">MSHSDIHGVIVLVRNGDRYEHYQDSVTYKASYAASTPLGAVQSHGLGAYLRSLYFHDTSPRIQDVNAELVDLAKIHVLVNSGEESTSVFNSATALLQGLFPPSVKHRTTLANDSSIVAPLKGYQYIPVETAEPANDRSLESWTDCPAFQQHVKNVLSSTKFKEAKREAESFYKAVESYIPVRPVNLDNAYNVCQYLHFTVFVLIPAISLPPTFMQQARGWADFRENAVFSDEQITGIGYIASRTTLSTITTALQRIAFNGDPLRFMLIESTYHPFISLFHQTEMIKSHPELQAIPNFASALAIELRRSPSDARDFLSFKFRNGSEEDFRPVHIFGHREDIPLTEFIYRVGVTYIRCVAFNTVTNPRFGSEICDQQQQRMVPCLWRIFQGACTAWLPWFGKHVLGCGIRRGWGLHPDTPYTTDLAFLQRFLPWT</sequence>
<organism evidence="2 3">
    <name type="scientific">Hermanssonia centrifuga</name>
    <dbReference type="NCBI Taxonomy" id="98765"/>
    <lineage>
        <taxon>Eukaryota</taxon>
        <taxon>Fungi</taxon>
        <taxon>Dikarya</taxon>
        <taxon>Basidiomycota</taxon>
        <taxon>Agaricomycotina</taxon>
        <taxon>Agaricomycetes</taxon>
        <taxon>Polyporales</taxon>
        <taxon>Meruliaceae</taxon>
        <taxon>Hermanssonia</taxon>
    </lineage>
</organism>
<dbReference type="SUPFAM" id="SSF53254">
    <property type="entry name" value="Phosphoglycerate mutase-like"/>
    <property type="match status" value="1"/>
</dbReference>
<dbReference type="PANTHER" id="PTHR11567:SF142">
    <property type="entry name" value="PHOSPHOGLYCERATE MUTASE-LIKE PROTEIN"/>
    <property type="match status" value="1"/>
</dbReference>
<dbReference type="Gene3D" id="3.40.50.1240">
    <property type="entry name" value="Phosphoglycerate mutase-like"/>
    <property type="match status" value="1"/>
</dbReference>
<dbReference type="Pfam" id="PF00328">
    <property type="entry name" value="His_Phos_2"/>
    <property type="match status" value="1"/>
</dbReference>
<dbReference type="EMBL" id="SGPJ01000047">
    <property type="protein sequence ID" value="THH00529.1"/>
    <property type="molecule type" value="Genomic_DNA"/>
</dbReference>
<evidence type="ECO:0000313" key="2">
    <source>
        <dbReference type="EMBL" id="THH00529.1"/>
    </source>
</evidence>
<dbReference type="InterPro" id="IPR000560">
    <property type="entry name" value="His_Pase_clade-2"/>
</dbReference>
<keyword evidence="3" id="KW-1185">Reference proteome</keyword>
<evidence type="ECO:0000256" key="1">
    <source>
        <dbReference type="ARBA" id="ARBA00005375"/>
    </source>
</evidence>
<dbReference type="GO" id="GO:0016791">
    <property type="term" value="F:phosphatase activity"/>
    <property type="evidence" value="ECO:0007669"/>
    <property type="project" value="TreeGrafter"/>
</dbReference>
<comment type="caution">
    <text evidence="2">The sequence shown here is derived from an EMBL/GenBank/DDBJ whole genome shotgun (WGS) entry which is preliminary data.</text>
</comment>
<name>A0A4S4KPK8_9APHY</name>
<comment type="similarity">
    <text evidence="1">Belongs to the histidine acid phosphatase family.</text>
</comment>
<dbReference type="Proteomes" id="UP000309038">
    <property type="component" value="Unassembled WGS sequence"/>
</dbReference>
<protein>
    <recommendedName>
        <fullName evidence="4">Phosphoglycerate mutase-like protein</fullName>
    </recommendedName>
</protein>
<evidence type="ECO:0008006" key="4">
    <source>
        <dbReference type="Google" id="ProtNLM"/>
    </source>
</evidence>
<evidence type="ECO:0000313" key="3">
    <source>
        <dbReference type="Proteomes" id="UP000309038"/>
    </source>
</evidence>
<dbReference type="InterPro" id="IPR029033">
    <property type="entry name" value="His_PPase_superfam"/>
</dbReference>
<dbReference type="PANTHER" id="PTHR11567">
    <property type="entry name" value="ACID PHOSPHATASE-RELATED"/>
    <property type="match status" value="1"/>
</dbReference>
<dbReference type="AlphaFoldDB" id="A0A4S4KPK8"/>
<gene>
    <name evidence="2" type="ORF">EW026_g2020</name>
</gene>
<accession>A0A4S4KPK8</accession>